<protein>
    <submittedName>
        <fullName evidence="1">Uncharacterized protein</fullName>
    </submittedName>
</protein>
<dbReference type="Proteomes" id="UP000289738">
    <property type="component" value="Chromosome B08"/>
</dbReference>
<dbReference type="EMBL" id="SDMP01000018">
    <property type="protein sequence ID" value="RYQ97812.1"/>
    <property type="molecule type" value="Genomic_DNA"/>
</dbReference>
<reference evidence="1 2" key="1">
    <citation type="submission" date="2019-01" db="EMBL/GenBank/DDBJ databases">
        <title>Sequencing of cultivated peanut Arachis hypogaea provides insights into genome evolution and oil improvement.</title>
        <authorList>
            <person name="Chen X."/>
        </authorList>
    </citation>
    <scope>NUCLEOTIDE SEQUENCE [LARGE SCALE GENOMIC DNA]</scope>
    <source>
        <strain evidence="2">cv. Fuhuasheng</strain>
        <tissue evidence="1">Leaves</tissue>
    </source>
</reference>
<keyword evidence="2" id="KW-1185">Reference proteome</keyword>
<sequence length="68" mass="7646">MLCYIDIVRNKLVSAVGVLVGTWQHLLKQSSLSSPESEQCFIARTKSLKAINMLCLHENSIRNSENKV</sequence>
<accession>A0A444Y775</accession>
<name>A0A444Y775_ARAHY</name>
<evidence type="ECO:0000313" key="2">
    <source>
        <dbReference type="Proteomes" id="UP000289738"/>
    </source>
</evidence>
<comment type="caution">
    <text evidence="1">The sequence shown here is derived from an EMBL/GenBank/DDBJ whole genome shotgun (WGS) entry which is preliminary data.</text>
</comment>
<gene>
    <name evidence="1" type="ORF">Ahy_B08g093888</name>
</gene>
<evidence type="ECO:0000313" key="1">
    <source>
        <dbReference type="EMBL" id="RYQ97812.1"/>
    </source>
</evidence>
<proteinExistence type="predicted"/>
<organism evidence="1 2">
    <name type="scientific">Arachis hypogaea</name>
    <name type="common">Peanut</name>
    <dbReference type="NCBI Taxonomy" id="3818"/>
    <lineage>
        <taxon>Eukaryota</taxon>
        <taxon>Viridiplantae</taxon>
        <taxon>Streptophyta</taxon>
        <taxon>Embryophyta</taxon>
        <taxon>Tracheophyta</taxon>
        <taxon>Spermatophyta</taxon>
        <taxon>Magnoliopsida</taxon>
        <taxon>eudicotyledons</taxon>
        <taxon>Gunneridae</taxon>
        <taxon>Pentapetalae</taxon>
        <taxon>rosids</taxon>
        <taxon>fabids</taxon>
        <taxon>Fabales</taxon>
        <taxon>Fabaceae</taxon>
        <taxon>Papilionoideae</taxon>
        <taxon>50 kb inversion clade</taxon>
        <taxon>dalbergioids sensu lato</taxon>
        <taxon>Dalbergieae</taxon>
        <taxon>Pterocarpus clade</taxon>
        <taxon>Arachis</taxon>
    </lineage>
</organism>
<dbReference type="AlphaFoldDB" id="A0A444Y775"/>